<dbReference type="InterPro" id="IPR005225">
    <property type="entry name" value="Small_GTP-bd"/>
</dbReference>
<accession>A0A6P6XK12</accession>
<reference evidence="15" key="1">
    <citation type="submission" date="2025-08" db="UniProtKB">
        <authorList>
            <consortium name="RefSeq"/>
        </authorList>
    </citation>
    <scope>IDENTIFICATION</scope>
    <source>
        <strain evidence="15">Airmid</strain>
    </source>
</reference>
<keyword evidence="4" id="KW-0479">Metal-binding</keyword>
<dbReference type="Gene3D" id="3.10.20.30">
    <property type="match status" value="1"/>
</dbReference>
<dbReference type="InterPro" id="IPR045001">
    <property type="entry name" value="DRG"/>
</dbReference>
<dbReference type="CDD" id="cd01896">
    <property type="entry name" value="DRG"/>
    <property type="match status" value="1"/>
</dbReference>
<sequence length="366" mass="40702">MSTTQKITEIENEIARTQKNKATNFHIGLLKAKLARLRQQLLDGVSKSSGGSGEGFDVTKVGDARVGFVGFPSVGKSTLLTKLTGQFSAAADYEFTTLTCVPGILRYQGAKIQMLDLPGIIEGAKDGKGRGKQVIAVVRTCNLVLIVLDATNPLTHKRLIEKELEGFGLRLNKQPANISISQKDKGGIIVTNSVPLTHLDHETIVSICHEYRVINCSINFKTDATADEFIDALEGNRIYVPCIYVLNKIDQITMEELDLLSQCQHTCLISAKDNWNLDTLVKMIWEYLNLIRIYTKPHGQAPDYSDPVVLKRNKATIADFCVRIHKQILDQLKYALVWGTSVKFNPQKVGKDHVLNDEDIVQLVKK</sequence>
<organism evidence="14 15">
    <name type="scientific">Dermatophagoides pteronyssinus</name>
    <name type="common">European house dust mite</name>
    <dbReference type="NCBI Taxonomy" id="6956"/>
    <lineage>
        <taxon>Eukaryota</taxon>
        <taxon>Metazoa</taxon>
        <taxon>Ecdysozoa</taxon>
        <taxon>Arthropoda</taxon>
        <taxon>Chelicerata</taxon>
        <taxon>Arachnida</taxon>
        <taxon>Acari</taxon>
        <taxon>Acariformes</taxon>
        <taxon>Sarcoptiformes</taxon>
        <taxon>Astigmata</taxon>
        <taxon>Psoroptidia</taxon>
        <taxon>Analgoidea</taxon>
        <taxon>Pyroglyphidae</taxon>
        <taxon>Dermatophagoidinae</taxon>
        <taxon>Dermatophagoides</taxon>
    </lineage>
</organism>
<keyword evidence="3" id="KW-0963">Cytoplasm</keyword>
<feature type="domain" description="OBG-type G" evidence="12">
    <location>
        <begin position="64"/>
        <end position="289"/>
    </location>
</feature>
<dbReference type="GO" id="GO:0003924">
    <property type="term" value="F:GTPase activity"/>
    <property type="evidence" value="ECO:0007669"/>
    <property type="project" value="InterPro"/>
</dbReference>
<dbReference type="KEGG" id="dpte:113788602"/>
<dbReference type="InParanoid" id="A0A6P6XK12"/>
<dbReference type="GO" id="GO:0046872">
    <property type="term" value="F:metal ion binding"/>
    <property type="evidence" value="ECO:0007669"/>
    <property type="project" value="UniProtKB-KW"/>
</dbReference>
<keyword evidence="7" id="KW-0460">Magnesium</keyword>
<name>A0A6P6XK12_DERPT</name>
<evidence type="ECO:0000256" key="8">
    <source>
        <dbReference type="ARBA" id="ARBA00023134"/>
    </source>
</evidence>
<keyword evidence="8" id="KW-0342">GTP-binding</keyword>
<dbReference type="NCBIfam" id="TIGR00231">
    <property type="entry name" value="small_GTP"/>
    <property type="match status" value="1"/>
</dbReference>
<evidence type="ECO:0000256" key="1">
    <source>
        <dbReference type="ARBA" id="ARBA00004123"/>
    </source>
</evidence>
<evidence type="ECO:0000256" key="10">
    <source>
        <dbReference type="ARBA" id="ARBA00072736"/>
    </source>
</evidence>
<dbReference type="GO" id="GO:0008092">
    <property type="term" value="F:cytoskeletal protein binding"/>
    <property type="evidence" value="ECO:0007669"/>
    <property type="project" value="UniProtKB-ARBA"/>
</dbReference>
<evidence type="ECO:0000256" key="9">
    <source>
        <dbReference type="ARBA" id="ARBA00023242"/>
    </source>
</evidence>
<dbReference type="InterPro" id="IPR006074">
    <property type="entry name" value="GTP1-OBG_CS"/>
</dbReference>
<dbReference type="InterPro" id="IPR006073">
    <property type="entry name" value="GTP-bd"/>
</dbReference>
<feature type="domain" description="TGS" evidence="13">
    <location>
        <begin position="289"/>
        <end position="365"/>
    </location>
</feature>
<evidence type="ECO:0000256" key="7">
    <source>
        <dbReference type="ARBA" id="ARBA00022842"/>
    </source>
</evidence>
<dbReference type="Proteomes" id="UP000515146">
    <property type="component" value="Unplaced"/>
</dbReference>
<comment type="subcellular location">
    <subcellularLocation>
        <location evidence="2">Cytoplasm</location>
    </subcellularLocation>
    <subcellularLocation>
        <location evidence="1">Nucleus</location>
    </subcellularLocation>
</comment>
<evidence type="ECO:0000259" key="12">
    <source>
        <dbReference type="PROSITE" id="PS51710"/>
    </source>
</evidence>
<dbReference type="CDD" id="cd17230">
    <property type="entry name" value="TGS_DRG1"/>
    <property type="match status" value="1"/>
</dbReference>
<dbReference type="PROSITE" id="PS51880">
    <property type="entry name" value="TGS"/>
    <property type="match status" value="1"/>
</dbReference>
<dbReference type="GO" id="GO:0005737">
    <property type="term" value="C:cytoplasm"/>
    <property type="evidence" value="ECO:0007669"/>
    <property type="project" value="UniProtKB-SubCell"/>
</dbReference>
<dbReference type="GO" id="GO:0005525">
    <property type="term" value="F:GTP binding"/>
    <property type="evidence" value="ECO:0007669"/>
    <property type="project" value="UniProtKB-KW"/>
</dbReference>
<dbReference type="InterPro" id="IPR027417">
    <property type="entry name" value="P-loop_NTPase"/>
</dbReference>
<dbReference type="Gene3D" id="3.40.50.300">
    <property type="entry name" value="P-loop containing nucleotide triphosphate hydrolases"/>
    <property type="match status" value="2"/>
</dbReference>
<dbReference type="InterPro" id="IPR012676">
    <property type="entry name" value="TGS-like"/>
</dbReference>
<evidence type="ECO:0000313" key="14">
    <source>
        <dbReference type="Proteomes" id="UP000515146"/>
    </source>
</evidence>
<evidence type="ECO:0000259" key="13">
    <source>
        <dbReference type="PROSITE" id="PS51880"/>
    </source>
</evidence>
<evidence type="ECO:0000256" key="3">
    <source>
        <dbReference type="ARBA" id="ARBA00022490"/>
    </source>
</evidence>
<dbReference type="PANTHER" id="PTHR43127">
    <property type="entry name" value="DEVELOPMENTALLY-REGULATED GTP-BINDING PROTEIN 2"/>
    <property type="match status" value="1"/>
</dbReference>
<dbReference type="RefSeq" id="XP_027193870.1">
    <property type="nucleotide sequence ID" value="XM_027338069.1"/>
</dbReference>
<dbReference type="AlphaFoldDB" id="A0A6P6XK12"/>
<dbReference type="InterPro" id="IPR031662">
    <property type="entry name" value="GTP-binding_2"/>
</dbReference>
<evidence type="ECO:0000256" key="5">
    <source>
        <dbReference type="ARBA" id="ARBA00022741"/>
    </source>
</evidence>
<keyword evidence="5" id="KW-0547">Nucleotide-binding</keyword>
<evidence type="ECO:0000313" key="15">
    <source>
        <dbReference type="RefSeq" id="XP_027193870.1"/>
    </source>
</evidence>
<evidence type="ECO:0000256" key="2">
    <source>
        <dbReference type="ARBA" id="ARBA00004496"/>
    </source>
</evidence>
<dbReference type="OrthoDB" id="603at2759"/>
<proteinExistence type="predicted"/>
<dbReference type="GO" id="GO:0005634">
    <property type="term" value="C:nucleus"/>
    <property type="evidence" value="ECO:0007669"/>
    <property type="project" value="UniProtKB-SubCell"/>
</dbReference>
<keyword evidence="14" id="KW-1185">Reference proteome</keyword>
<dbReference type="PROSITE" id="PS00905">
    <property type="entry name" value="GTP1_OBG"/>
    <property type="match status" value="1"/>
</dbReference>
<dbReference type="Pfam" id="PF01926">
    <property type="entry name" value="MMR_HSR1"/>
    <property type="match status" value="1"/>
</dbReference>
<evidence type="ECO:0000256" key="4">
    <source>
        <dbReference type="ARBA" id="ARBA00022723"/>
    </source>
</evidence>
<gene>
    <name evidence="15" type="primary">LOC113788602</name>
</gene>
<dbReference type="FunFam" id="3.10.20.30:FF:000003">
    <property type="entry name" value="Developmentally-regulated GTP-binding protein 1"/>
    <property type="match status" value="1"/>
</dbReference>
<evidence type="ECO:0000256" key="6">
    <source>
        <dbReference type="ARBA" id="ARBA00022801"/>
    </source>
</evidence>
<dbReference type="InterPro" id="IPR004095">
    <property type="entry name" value="TGS"/>
</dbReference>
<keyword evidence="6" id="KW-0378">Hydrolase</keyword>
<dbReference type="SUPFAM" id="SSF52540">
    <property type="entry name" value="P-loop containing nucleoside triphosphate hydrolases"/>
    <property type="match status" value="1"/>
</dbReference>
<keyword evidence="9" id="KW-0539">Nucleus</keyword>
<dbReference type="SUPFAM" id="SSF81271">
    <property type="entry name" value="TGS-like"/>
    <property type="match status" value="1"/>
</dbReference>
<dbReference type="PROSITE" id="PS51710">
    <property type="entry name" value="G_OBG"/>
    <property type="match status" value="1"/>
</dbReference>
<dbReference type="PRINTS" id="PR00326">
    <property type="entry name" value="GTP1OBG"/>
</dbReference>
<dbReference type="FunFam" id="3.40.50.300:FF:002634">
    <property type="entry name" value="Small GTP-binding protein"/>
    <property type="match status" value="1"/>
</dbReference>
<dbReference type="Pfam" id="PF16897">
    <property type="entry name" value="MMR_HSR1_Xtn"/>
    <property type="match status" value="1"/>
</dbReference>
<dbReference type="GO" id="GO:0031116">
    <property type="term" value="P:positive regulation of microtubule polymerization"/>
    <property type="evidence" value="ECO:0007669"/>
    <property type="project" value="UniProtKB-ARBA"/>
</dbReference>
<evidence type="ECO:0000256" key="11">
    <source>
        <dbReference type="ARBA" id="ARBA00080795"/>
    </source>
</evidence>
<dbReference type="InterPro" id="IPR031167">
    <property type="entry name" value="G_OBG"/>
</dbReference>
<dbReference type="InterPro" id="IPR012675">
    <property type="entry name" value="Beta-grasp_dom_sf"/>
</dbReference>
<dbReference type="Pfam" id="PF02824">
    <property type="entry name" value="TGS"/>
    <property type="match status" value="1"/>
</dbReference>
<protein>
    <recommendedName>
        <fullName evidence="10">Developmentally-regulated GTP-binding protein 1</fullName>
    </recommendedName>
    <alternativeName>
        <fullName evidence="11">Translation factor GTPase DRG1</fullName>
    </alternativeName>
</protein>